<dbReference type="RefSeq" id="WP_183495111.1">
    <property type="nucleotide sequence ID" value="NZ_JACIFF010000003.1"/>
</dbReference>
<organism evidence="1 2">
    <name type="scientific">Neolewinella aquimaris</name>
    <dbReference type="NCBI Taxonomy" id="1835722"/>
    <lineage>
        <taxon>Bacteria</taxon>
        <taxon>Pseudomonadati</taxon>
        <taxon>Bacteroidota</taxon>
        <taxon>Saprospiria</taxon>
        <taxon>Saprospirales</taxon>
        <taxon>Lewinellaceae</taxon>
        <taxon>Neolewinella</taxon>
    </lineage>
</organism>
<sequence length="661" mass="71613">MPAPLLAGLGAKGVSELIAIGGIVVSTGTTVATLPSSTVTIGSISLSMATAGTIYVGDRFIITGHVEVSYGEVSAGEGKIKLEIVEEGHGVLKTKEVSGQAPKERVTIRLVGQTISHGKKFYYLRATPTGEEDLSWWPTGDTVVTKAPSISNSLAIEVQKPLSFSTKLLSAFVNHGEKARAIMKVTNHSESRARLLARLSTTNYSLPSGKYLDPKTSDLIIIDHRGSHPGDDHANEQTFYFEPVKHYYHSHFIKHGNLPLSIYDQLLPSKEQVFDPIPVLCKGQQADRRVGYLPGHGFPGIREGEYAYACIVQDENESGIRAFATLSDAFGNALEATSSANGRLAFSGTLMGQIATLTITPEAERYAPYSRRLFLDQPSLTESDDAYVFHPKPLPPIVGVIMLPGERKVIPGTVVQLLDRDEEVVSETISGQDGGFTFDTTAASFPGGRALVRAHLPWNITYDWDEPVPLLKIPLQAVVAGDAVFPVKASVRPAEAMVTIKGITGLKDFASRAFVPAGGVTIVVRTETYKVVETATSADNGQFSFRVNAGTYLVELSNAGELGYREVPAKLMELRSTRTGVHVILRFPTPEVERITPHVIRWRGGYREGDMLAVLLQGEVVRAFEVEEGGTYIDLRELQAEGELRVAIKRGEHLGPGISVP</sequence>
<comment type="caution">
    <text evidence="1">The sequence shown here is derived from an EMBL/GenBank/DDBJ whole genome shotgun (WGS) entry which is preliminary data.</text>
</comment>
<dbReference type="AlphaFoldDB" id="A0A840E4H3"/>
<reference evidence="1 2" key="1">
    <citation type="submission" date="2020-08" db="EMBL/GenBank/DDBJ databases">
        <title>Genomic Encyclopedia of Type Strains, Phase IV (KMG-IV): sequencing the most valuable type-strain genomes for metagenomic binning, comparative biology and taxonomic classification.</title>
        <authorList>
            <person name="Goeker M."/>
        </authorList>
    </citation>
    <scope>NUCLEOTIDE SEQUENCE [LARGE SCALE GENOMIC DNA]</scope>
    <source>
        <strain evidence="1 2">DSM 105137</strain>
    </source>
</reference>
<gene>
    <name evidence="1" type="ORF">GGR28_001470</name>
</gene>
<dbReference type="Proteomes" id="UP000576209">
    <property type="component" value="Unassembled WGS sequence"/>
</dbReference>
<keyword evidence="2" id="KW-1185">Reference proteome</keyword>
<evidence type="ECO:0000313" key="2">
    <source>
        <dbReference type="Proteomes" id="UP000576209"/>
    </source>
</evidence>
<evidence type="ECO:0000313" key="1">
    <source>
        <dbReference type="EMBL" id="MBB4078853.1"/>
    </source>
</evidence>
<dbReference type="EMBL" id="JACIFF010000003">
    <property type="protein sequence ID" value="MBB4078853.1"/>
    <property type="molecule type" value="Genomic_DNA"/>
</dbReference>
<accession>A0A840E4H3</accession>
<proteinExistence type="predicted"/>
<protein>
    <submittedName>
        <fullName evidence="1">Uncharacterized protein</fullName>
    </submittedName>
</protein>
<name>A0A840E4H3_9BACT</name>